<dbReference type="AlphaFoldDB" id="A0A967B0K8"/>
<keyword evidence="1" id="KW-0812">Transmembrane</keyword>
<accession>A0A967B0K8</accession>
<feature type="transmembrane region" description="Helical" evidence="1">
    <location>
        <begin position="427"/>
        <end position="456"/>
    </location>
</feature>
<evidence type="ECO:0000313" key="3">
    <source>
        <dbReference type="EMBL" id="NHN55867.1"/>
    </source>
</evidence>
<evidence type="ECO:0000256" key="1">
    <source>
        <dbReference type="SAM" id="Phobius"/>
    </source>
</evidence>
<dbReference type="EMBL" id="JAAOIV010000005">
    <property type="protein sequence ID" value="NHN55867.1"/>
    <property type="molecule type" value="Genomic_DNA"/>
</dbReference>
<keyword evidence="4" id="KW-1185">Reference proteome</keyword>
<dbReference type="Gene3D" id="3.40.50.300">
    <property type="entry name" value="P-loop containing nucleotide triphosphate hydrolases"/>
    <property type="match status" value="1"/>
</dbReference>
<comment type="caution">
    <text evidence="3">The sequence shown here is derived from an EMBL/GenBank/DDBJ whole genome shotgun (WGS) entry which is preliminary data.</text>
</comment>
<evidence type="ECO:0000259" key="2">
    <source>
        <dbReference type="Pfam" id="PF01926"/>
    </source>
</evidence>
<dbReference type="InterPro" id="IPR005662">
    <property type="entry name" value="GTPase_Era-like"/>
</dbReference>
<evidence type="ECO:0000313" key="4">
    <source>
        <dbReference type="Proteomes" id="UP000744769"/>
    </source>
</evidence>
<dbReference type="Pfam" id="PF01926">
    <property type="entry name" value="MMR_HSR1"/>
    <property type="match status" value="1"/>
</dbReference>
<dbReference type="PANTHER" id="PTHR42698:SF1">
    <property type="entry name" value="GTPASE ERA, MITOCHONDRIAL"/>
    <property type="match status" value="1"/>
</dbReference>
<dbReference type="GO" id="GO:0000028">
    <property type="term" value="P:ribosomal small subunit assembly"/>
    <property type="evidence" value="ECO:0007669"/>
    <property type="project" value="TreeGrafter"/>
</dbReference>
<keyword evidence="1" id="KW-1133">Transmembrane helix</keyword>
<dbReference type="SUPFAM" id="SSF52540">
    <property type="entry name" value="P-loop containing nucleoside triphosphate hydrolases"/>
    <property type="match status" value="1"/>
</dbReference>
<keyword evidence="1" id="KW-0472">Membrane</keyword>
<feature type="domain" description="G" evidence="2">
    <location>
        <begin position="63"/>
        <end position="199"/>
    </location>
</feature>
<proteinExistence type="predicted"/>
<dbReference type="RefSeq" id="WP_166196062.1">
    <property type="nucleotide sequence ID" value="NZ_JAAOIV010000005.1"/>
</dbReference>
<sequence length="547" mass="59160">MRLWTKDANAPVSREELTRRVDAIDEALRAGGDRLPADQVERLRAIRQRLGERTGIAGSRTVVALAGATGSGKSSLFNALAGEPVSRIGARRPTTSVTAAALWGDEPSAELMDWLGVGARHQVPPTAPYADRLAGLVLLDLPDFDSRVAAHRAEADRILELADVFIWVTDPQKYADAVLHDEYIKRMAGHDAVTLVVLNQIDRLSREAVRACVEDLERLLARDGLGKAKVVTTSAVQGTGLDALVREISSVVERRNAAEQRLLADLRQQAGALRQHVGDNEAGFGKGATNELNDALCRAAAVPLVVDAVKRDYRMAAAGKGGWPFTRWVGRLRPRPLNRLGLDRVAGSMSRSDLKMALGRSSLPPASPAAKASVDLATHRLGERVSDGLPGPWAEAVQDAATPGDENLRDALDKAVLGTELRDKTPAWWSVVGALQWLFAIVAIAGLVWLLVLVGFNMAQIHVGVPNLWGWAPVPVVMLVAGVLLGLLLALVSRWLAARGADRRGRKVERRLREAVAEVAQAQVVEPVQQVLDDHRVARERLDEATR</sequence>
<dbReference type="GO" id="GO:0005525">
    <property type="term" value="F:GTP binding"/>
    <property type="evidence" value="ECO:0007669"/>
    <property type="project" value="InterPro"/>
</dbReference>
<dbReference type="InterPro" id="IPR027417">
    <property type="entry name" value="P-loop_NTPase"/>
</dbReference>
<dbReference type="GO" id="GO:0043024">
    <property type="term" value="F:ribosomal small subunit binding"/>
    <property type="evidence" value="ECO:0007669"/>
    <property type="project" value="TreeGrafter"/>
</dbReference>
<gene>
    <name evidence="3" type="ORF">G9U51_08775</name>
</gene>
<dbReference type="GO" id="GO:0019843">
    <property type="term" value="F:rRNA binding"/>
    <property type="evidence" value="ECO:0007669"/>
    <property type="project" value="TreeGrafter"/>
</dbReference>
<dbReference type="PANTHER" id="PTHR42698">
    <property type="entry name" value="GTPASE ERA"/>
    <property type="match status" value="1"/>
</dbReference>
<protein>
    <submittedName>
        <fullName evidence="3">ABC transporter</fullName>
    </submittedName>
</protein>
<dbReference type="Proteomes" id="UP000744769">
    <property type="component" value="Unassembled WGS sequence"/>
</dbReference>
<organism evidence="3 4">
    <name type="scientific">Metallococcus carri</name>
    <dbReference type="NCBI Taxonomy" id="1656884"/>
    <lineage>
        <taxon>Bacteria</taxon>
        <taxon>Bacillati</taxon>
        <taxon>Actinomycetota</taxon>
        <taxon>Actinomycetes</taxon>
        <taxon>Micrococcales</taxon>
        <taxon>Dermacoccaceae</taxon>
        <taxon>Metallococcus</taxon>
    </lineage>
</organism>
<feature type="transmembrane region" description="Helical" evidence="1">
    <location>
        <begin position="476"/>
        <end position="497"/>
    </location>
</feature>
<reference evidence="3" key="1">
    <citation type="submission" date="2020-03" db="EMBL/GenBank/DDBJ databases">
        <title>Draft sequencing of Calidifontibacter sp. DB0510.</title>
        <authorList>
            <person name="Kim D.-U."/>
        </authorList>
    </citation>
    <scope>NUCLEOTIDE SEQUENCE</scope>
    <source>
        <strain evidence="3">DB0510</strain>
    </source>
</reference>
<dbReference type="GO" id="GO:0005829">
    <property type="term" value="C:cytosol"/>
    <property type="evidence" value="ECO:0007669"/>
    <property type="project" value="TreeGrafter"/>
</dbReference>
<name>A0A967B0K8_9MICO</name>
<dbReference type="InterPro" id="IPR006073">
    <property type="entry name" value="GTP-bd"/>
</dbReference>